<dbReference type="EMBL" id="CP113836">
    <property type="protein sequence ID" value="WAL68735.1"/>
    <property type="molecule type" value="Genomic_DNA"/>
</dbReference>
<keyword evidence="2" id="KW-1185">Reference proteome</keyword>
<dbReference type="RefSeq" id="WP_268758828.1">
    <property type="nucleotide sequence ID" value="NZ_CP113836.1"/>
</dbReference>
<evidence type="ECO:0000313" key="2">
    <source>
        <dbReference type="Proteomes" id="UP001163203"/>
    </source>
</evidence>
<dbReference type="Proteomes" id="UP001163203">
    <property type="component" value="Chromosome"/>
</dbReference>
<accession>A0ABY7B9V7</accession>
<protein>
    <recommendedName>
        <fullName evidence="3">GNAT family N-acetyltransferase</fullName>
    </recommendedName>
</protein>
<evidence type="ECO:0008006" key="3">
    <source>
        <dbReference type="Google" id="ProtNLM"/>
    </source>
</evidence>
<gene>
    <name evidence="1" type="ORF">ORV05_13465</name>
</gene>
<evidence type="ECO:0000313" key="1">
    <source>
        <dbReference type="EMBL" id="WAL68735.1"/>
    </source>
</evidence>
<reference evidence="1" key="1">
    <citation type="submission" date="2022-11" db="EMBL/GenBank/DDBJ databases">
        <authorList>
            <person name="Mo P."/>
        </authorList>
    </citation>
    <scope>NUCLEOTIDE SEQUENCE</scope>
    <source>
        <strain evidence="1">HUAS 11-8</strain>
    </source>
</reference>
<sequence>MPGIEVRPACPAEFEPVAGLRWRWVAERDGLPAAGRDEFVRRFTA</sequence>
<proteinExistence type="predicted"/>
<name>A0ABY7B9V7_9PSEU</name>
<organism evidence="1 2">
    <name type="scientific">Amycolatopsis cynarae</name>
    <dbReference type="NCBI Taxonomy" id="2995223"/>
    <lineage>
        <taxon>Bacteria</taxon>
        <taxon>Bacillati</taxon>
        <taxon>Actinomycetota</taxon>
        <taxon>Actinomycetes</taxon>
        <taxon>Pseudonocardiales</taxon>
        <taxon>Pseudonocardiaceae</taxon>
        <taxon>Amycolatopsis</taxon>
    </lineage>
</organism>